<evidence type="ECO:0000313" key="2">
    <source>
        <dbReference type="Proteomes" id="UP000391919"/>
    </source>
</evidence>
<dbReference type="Proteomes" id="UP000391919">
    <property type="component" value="Unassembled WGS sequence"/>
</dbReference>
<dbReference type="EMBL" id="BKZQ01000006">
    <property type="protein sequence ID" value="GER69365.1"/>
    <property type="molecule type" value="Genomic_DNA"/>
</dbReference>
<sequence length="64" mass="6963">MCLKDKRVNFAIIKNMPSLTAFLIALIQGSKQSAVAKSVQKVFTGGTAYGLEGRAKTCGRRLFK</sequence>
<name>A0A5J4JFJ4_9BACI</name>
<dbReference type="AlphaFoldDB" id="A0A5J4JFJ4"/>
<reference evidence="1 2" key="1">
    <citation type="submission" date="2019-09" db="EMBL/GenBank/DDBJ databases">
        <title>Draft genome sequence of Bacillus sp. JC-7.</title>
        <authorList>
            <person name="Tanaka N."/>
            <person name="Shiwa Y."/>
            <person name="Fujita N."/>
            <person name="Tanasupawat S."/>
        </authorList>
    </citation>
    <scope>NUCLEOTIDE SEQUENCE [LARGE SCALE GENOMIC DNA]</scope>
    <source>
        <strain evidence="1 2">JC-7</strain>
    </source>
</reference>
<evidence type="ECO:0000313" key="1">
    <source>
        <dbReference type="EMBL" id="GER69365.1"/>
    </source>
</evidence>
<comment type="caution">
    <text evidence="1">The sequence shown here is derived from an EMBL/GenBank/DDBJ whole genome shotgun (WGS) entry which is preliminary data.</text>
</comment>
<gene>
    <name evidence="1" type="ORF">BpJC7_06680</name>
</gene>
<organism evidence="1 2">
    <name type="scientific">Weizmannia acidilactici</name>
    <dbReference type="NCBI Taxonomy" id="2607726"/>
    <lineage>
        <taxon>Bacteria</taxon>
        <taxon>Bacillati</taxon>
        <taxon>Bacillota</taxon>
        <taxon>Bacilli</taxon>
        <taxon>Bacillales</taxon>
        <taxon>Bacillaceae</taxon>
        <taxon>Heyndrickxia</taxon>
    </lineage>
</organism>
<keyword evidence="2" id="KW-1185">Reference proteome</keyword>
<accession>A0A5J4JFJ4</accession>
<protein>
    <submittedName>
        <fullName evidence="1">Uncharacterized protein</fullName>
    </submittedName>
</protein>
<proteinExistence type="predicted"/>